<dbReference type="SUPFAM" id="SSF53850">
    <property type="entry name" value="Periplasmic binding protein-like II"/>
    <property type="match status" value="1"/>
</dbReference>
<dbReference type="EMBL" id="LT629785">
    <property type="protein sequence ID" value="SDU01449.1"/>
    <property type="molecule type" value="Genomic_DNA"/>
</dbReference>
<keyword evidence="2 3" id="KW-0732">Signal</keyword>
<sequence length="258" mass="28823">MFKGLLRQLACLIAGLMVCAVAVAQSREPITIRYSERKPFQYTDQTGQPAGLLIGPTVSVFAKAGIPVIWKSEPFNRSMMRIQANQGKDCSVGWYKTAERETYARFTQPIYHDSPQVGFARADFPVAEGETARALLADGRTRLLLKQSFVYGEYLDGLISKIPEDKVQRVSVEIPTLLQMLQADRADLTFISKEEAAFYATEADFPINDFQTISLPDIPKGDFRYLICSQRVSPSVIQRLDKAIRSELKVDATDSPTS</sequence>
<accession>A0A1H2F2A3</accession>
<evidence type="ECO:0000259" key="4">
    <source>
        <dbReference type="Pfam" id="PF00497"/>
    </source>
</evidence>
<feature type="domain" description="Solute-binding protein family 3/N-terminal" evidence="4">
    <location>
        <begin position="37"/>
        <end position="130"/>
    </location>
</feature>
<evidence type="ECO:0000256" key="1">
    <source>
        <dbReference type="ARBA" id="ARBA00010333"/>
    </source>
</evidence>
<dbReference type="Proteomes" id="UP000243232">
    <property type="component" value="Chromosome I"/>
</dbReference>
<evidence type="ECO:0000256" key="2">
    <source>
        <dbReference type="ARBA" id="ARBA00022729"/>
    </source>
</evidence>
<feature type="chain" id="PRO_5009273522" evidence="3">
    <location>
        <begin position="25"/>
        <end position="258"/>
    </location>
</feature>
<dbReference type="OrthoDB" id="5456414at2"/>
<dbReference type="PANTHER" id="PTHR35936:SF25">
    <property type="entry name" value="ABC TRANSPORTER SUBSTRATE-BINDING PROTEIN"/>
    <property type="match status" value="1"/>
</dbReference>
<dbReference type="RefSeq" id="WP_090193611.1">
    <property type="nucleotide sequence ID" value="NZ_LT629785.1"/>
</dbReference>
<dbReference type="STRING" id="364197.SAMN05216296_1264"/>
<gene>
    <name evidence="5" type="ORF">SAMN05216296_1264</name>
</gene>
<reference evidence="6" key="1">
    <citation type="submission" date="2016-10" db="EMBL/GenBank/DDBJ databases">
        <authorList>
            <person name="Varghese N."/>
            <person name="Submissions S."/>
        </authorList>
    </citation>
    <scope>NUCLEOTIDE SEQUENCE [LARGE SCALE GENOMIC DNA]</scope>
    <source>
        <strain evidence="6">DSM 17875</strain>
    </source>
</reference>
<protein>
    <submittedName>
        <fullName evidence="5">Amino acid ABC transporter substrate-binding protein, PAAT family</fullName>
    </submittedName>
</protein>
<dbReference type="AlphaFoldDB" id="A0A1H2F2A3"/>
<organism evidence="5 6">
    <name type="scientific">Pseudomonas pohangensis</name>
    <dbReference type="NCBI Taxonomy" id="364197"/>
    <lineage>
        <taxon>Bacteria</taxon>
        <taxon>Pseudomonadati</taxon>
        <taxon>Pseudomonadota</taxon>
        <taxon>Gammaproteobacteria</taxon>
        <taxon>Pseudomonadales</taxon>
        <taxon>Pseudomonadaceae</taxon>
        <taxon>Pseudomonas</taxon>
    </lineage>
</organism>
<evidence type="ECO:0000313" key="5">
    <source>
        <dbReference type="EMBL" id="SDU01449.1"/>
    </source>
</evidence>
<evidence type="ECO:0000313" key="6">
    <source>
        <dbReference type="Proteomes" id="UP000243232"/>
    </source>
</evidence>
<dbReference type="Gene3D" id="3.40.190.10">
    <property type="entry name" value="Periplasmic binding protein-like II"/>
    <property type="match status" value="2"/>
</dbReference>
<proteinExistence type="inferred from homology"/>
<name>A0A1H2F2A3_9PSED</name>
<keyword evidence="6" id="KW-1185">Reference proteome</keyword>
<feature type="signal peptide" evidence="3">
    <location>
        <begin position="1"/>
        <end position="24"/>
    </location>
</feature>
<dbReference type="Pfam" id="PF00497">
    <property type="entry name" value="SBP_bac_3"/>
    <property type="match status" value="1"/>
</dbReference>
<dbReference type="PANTHER" id="PTHR35936">
    <property type="entry name" value="MEMBRANE-BOUND LYTIC MUREIN TRANSGLYCOSYLASE F"/>
    <property type="match status" value="1"/>
</dbReference>
<comment type="similarity">
    <text evidence="1">Belongs to the bacterial solute-binding protein 3 family.</text>
</comment>
<evidence type="ECO:0000256" key="3">
    <source>
        <dbReference type="SAM" id="SignalP"/>
    </source>
</evidence>
<dbReference type="InterPro" id="IPR001638">
    <property type="entry name" value="Solute-binding_3/MltF_N"/>
</dbReference>